<feature type="domain" description="VOC" evidence="1">
    <location>
        <begin position="3"/>
        <end position="125"/>
    </location>
</feature>
<dbReference type="Pfam" id="PF00903">
    <property type="entry name" value="Glyoxalase"/>
    <property type="match status" value="1"/>
</dbReference>
<reference evidence="2 3" key="1">
    <citation type="submission" date="2016-11" db="EMBL/GenBank/DDBJ databases">
        <authorList>
            <person name="Jaros S."/>
            <person name="Januszkiewicz K."/>
            <person name="Wedrychowicz H."/>
        </authorList>
    </citation>
    <scope>NUCLEOTIDE SEQUENCE [LARGE SCALE GENOMIC DNA]</scope>
    <source>
        <strain evidence="2 3">DSM 24574</strain>
    </source>
</reference>
<accession>A0A1M5JT27</accession>
<dbReference type="InterPro" id="IPR004360">
    <property type="entry name" value="Glyas_Fos-R_dOase_dom"/>
</dbReference>
<organism evidence="2 3">
    <name type="scientific">Chryseolinea serpens</name>
    <dbReference type="NCBI Taxonomy" id="947013"/>
    <lineage>
        <taxon>Bacteria</taxon>
        <taxon>Pseudomonadati</taxon>
        <taxon>Bacteroidota</taxon>
        <taxon>Cytophagia</taxon>
        <taxon>Cytophagales</taxon>
        <taxon>Fulvivirgaceae</taxon>
        <taxon>Chryseolinea</taxon>
    </lineage>
</organism>
<dbReference type="AlphaFoldDB" id="A0A1M5JT27"/>
<evidence type="ECO:0000259" key="1">
    <source>
        <dbReference type="PROSITE" id="PS51819"/>
    </source>
</evidence>
<gene>
    <name evidence="2" type="ORF">SAMN04488109_0245</name>
</gene>
<dbReference type="SUPFAM" id="SSF54593">
    <property type="entry name" value="Glyoxalase/Bleomycin resistance protein/Dihydroxybiphenyl dioxygenase"/>
    <property type="match status" value="1"/>
</dbReference>
<dbReference type="PANTHER" id="PTHR36437:SF2">
    <property type="entry name" value="GLYOXALASE_BLEOMYCIN RESISTANCE PROTEIN_DIOXYGENASE"/>
    <property type="match status" value="1"/>
</dbReference>
<keyword evidence="3" id="KW-1185">Reference proteome</keyword>
<evidence type="ECO:0000313" key="3">
    <source>
        <dbReference type="Proteomes" id="UP000184212"/>
    </source>
</evidence>
<dbReference type="EMBL" id="FQWQ01000001">
    <property type="protein sequence ID" value="SHG43143.1"/>
    <property type="molecule type" value="Genomic_DNA"/>
</dbReference>
<dbReference type="OrthoDB" id="9796521at2"/>
<dbReference type="Proteomes" id="UP000184212">
    <property type="component" value="Unassembled WGS sequence"/>
</dbReference>
<evidence type="ECO:0000313" key="2">
    <source>
        <dbReference type="EMBL" id="SHG43143.1"/>
    </source>
</evidence>
<dbReference type="STRING" id="947013.SAMN04488109_0245"/>
<dbReference type="InterPro" id="IPR029068">
    <property type="entry name" value="Glyas_Bleomycin-R_OHBP_Dase"/>
</dbReference>
<sequence length="128" mass="14342">MHTFDKLVMFSVAVKDMVAARDFYADKLGFKITSDHRQNDNYWWVSLDLGGGMTITLTTAHENMKPGTMKLYLSTPDIQATHKQLTEKGVTLAGGINDDLYGPGSGVKWLTFNDPDGNQWIAMQPKSW</sequence>
<name>A0A1M5JT27_9BACT</name>
<keyword evidence="2" id="KW-0560">Oxidoreductase</keyword>
<dbReference type="Gene3D" id="3.10.180.10">
    <property type="entry name" value="2,3-Dihydroxybiphenyl 1,2-Dioxygenase, domain 1"/>
    <property type="match status" value="1"/>
</dbReference>
<protein>
    <submittedName>
        <fullName evidence="2">Catechol 2,3-dioxygenase</fullName>
    </submittedName>
</protein>
<proteinExistence type="predicted"/>
<dbReference type="InterPro" id="IPR037523">
    <property type="entry name" value="VOC_core"/>
</dbReference>
<dbReference type="GO" id="GO:0051213">
    <property type="term" value="F:dioxygenase activity"/>
    <property type="evidence" value="ECO:0007669"/>
    <property type="project" value="UniProtKB-KW"/>
</dbReference>
<dbReference type="PANTHER" id="PTHR36437">
    <property type="entry name" value="GLYOXALASE/BLEOMYCIN RESISTANCE PROTEIN/DIOXYGENASE"/>
    <property type="match status" value="1"/>
</dbReference>
<dbReference type="PROSITE" id="PS51819">
    <property type="entry name" value="VOC"/>
    <property type="match status" value="1"/>
</dbReference>
<keyword evidence="2" id="KW-0223">Dioxygenase</keyword>
<dbReference type="RefSeq" id="WP_073130154.1">
    <property type="nucleotide sequence ID" value="NZ_FQWQ01000001.1"/>
</dbReference>